<evidence type="ECO:0000256" key="1">
    <source>
        <dbReference type="SAM" id="SignalP"/>
    </source>
</evidence>
<feature type="chain" id="PRO_5045809674" evidence="1">
    <location>
        <begin position="21"/>
        <end position="284"/>
    </location>
</feature>
<dbReference type="Proteomes" id="UP001595907">
    <property type="component" value="Unassembled WGS sequence"/>
</dbReference>
<dbReference type="InterPro" id="IPR011250">
    <property type="entry name" value="OMP/PagP_B-barrel"/>
</dbReference>
<dbReference type="Pfam" id="PF19573">
    <property type="entry name" value="DUF6089"/>
    <property type="match status" value="1"/>
</dbReference>
<dbReference type="InterPro" id="IPR045743">
    <property type="entry name" value="DUF6089"/>
</dbReference>
<feature type="domain" description="DUF6089" evidence="2">
    <location>
        <begin position="21"/>
        <end position="211"/>
    </location>
</feature>
<dbReference type="EMBL" id="JBHSCZ010000002">
    <property type="protein sequence ID" value="MFC4263311.1"/>
    <property type="molecule type" value="Genomic_DNA"/>
</dbReference>
<evidence type="ECO:0000313" key="3">
    <source>
        <dbReference type="EMBL" id="MFC4263311.1"/>
    </source>
</evidence>
<organism evidence="3 4">
    <name type="scientific">Ferruginibacter yonginensis</name>
    <dbReference type="NCBI Taxonomy" id="1310416"/>
    <lineage>
        <taxon>Bacteria</taxon>
        <taxon>Pseudomonadati</taxon>
        <taxon>Bacteroidota</taxon>
        <taxon>Chitinophagia</taxon>
        <taxon>Chitinophagales</taxon>
        <taxon>Chitinophagaceae</taxon>
        <taxon>Ferruginibacter</taxon>
    </lineage>
</organism>
<reference evidence="4" key="1">
    <citation type="journal article" date="2019" name="Int. J. Syst. Evol. Microbiol.">
        <title>The Global Catalogue of Microorganisms (GCM) 10K type strain sequencing project: providing services to taxonomists for standard genome sequencing and annotation.</title>
        <authorList>
            <consortium name="The Broad Institute Genomics Platform"/>
            <consortium name="The Broad Institute Genome Sequencing Center for Infectious Disease"/>
            <person name="Wu L."/>
            <person name="Ma J."/>
        </authorList>
    </citation>
    <scope>NUCLEOTIDE SEQUENCE [LARGE SCALE GENOMIC DNA]</scope>
    <source>
        <strain evidence="4">CECT 8289</strain>
    </source>
</reference>
<keyword evidence="4" id="KW-1185">Reference proteome</keyword>
<proteinExistence type="predicted"/>
<dbReference type="SUPFAM" id="SSF56925">
    <property type="entry name" value="OMPA-like"/>
    <property type="match status" value="1"/>
</dbReference>
<keyword evidence="1" id="KW-0732">Signal</keyword>
<sequence>MNRILFSLSLVLLLSTSAFAQQFFENVQKGEFGITAGGAHYFGDLNTRAAFNRPKPAVGLFFRKQFGNYVSLRLSGHFAQVGYSDKYSKNEFQRLRNLSFNSNIYEFALQGDFNFFKFIPQDPSHSFTPYVTLGIGAFNYDPYAYLNGEKYFLRPLGTEGQAIGYQGRKLYSTTALCIPFGAGIKYNLTEKVNISFEVAHRFTFTDYLDDVSTTYIGINRFQPGPNNTFSEAQLLQDRSYEIDKNNVLGIEGRQRGFSKQKDQYIIAEIGISFNLNSYRCPTAN</sequence>
<feature type="signal peptide" evidence="1">
    <location>
        <begin position="1"/>
        <end position="20"/>
    </location>
</feature>
<dbReference type="Gene3D" id="2.40.160.20">
    <property type="match status" value="1"/>
</dbReference>
<evidence type="ECO:0000313" key="4">
    <source>
        <dbReference type="Proteomes" id="UP001595907"/>
    </source>
</evidence>
<protein>
    <submittedName>
        <fullName evidence="3">DUF6089 family protein</fullName>
    </submittedName>
</protein>
<dbReference type="RefSeq" id="WP_379709697.1">
    <property type="nucleotide sequence ID" value="NZ_JBHSCZ010000002.1"/>
</dbReference>
<accession>A0ABV8QT00</accession>
<comment type="caution">
    <text evidence="3">The sequence shown here is derived from an EMBL/GenBank/DDBJ whole genome shotgun (WGS) entry which is preliminary data.</text>
</comment>
<gene>
    <name evidence="3" type="ORF">ACFOWM_10505</name>
</gene>
<name>A0ABV8QT00_9BACT</name>
<evidence type="ECO:0000259" key="2">
    <source>
        <dbReference type="Pfam" id="PF19573"/>
    </source>
</evidence>